<name>A0AAD2CEB4_9STRA</name>
<dbReference type="EMBL" id="CAKOGP040000057">
    <property type="protein sequence ID" value="CAJ1928628.1"/>
    <property type="molecule type" value="Genomic_DNA"/>
</dbReference>
<evidence type="ECO:0000313" key="2">
    <source>
        <dbReference type="Proteomes" id="UP001295423"/>
    </source>
</evidence>
<gene>
    <name evidence="1" type="ORF">CYCCA115_LOCUS1517</name>
</gene>
<comment type="caution">
    <text evidence="1">The sequence shown here is derived from an EMBL/GenBank/DDBJ whole genome shotgun (WGS) entry which is preliminary data.</text>
</comment>
<organism evidence="1 2">
    <name type="scientific">Cylindrotheca closterium</name>
    <dbReference type="NCBI Taxonomy" id="2856"/>
    <lineage>
        <taxon>Eukaryota</taxon>
        <taxon>Sar</taxon>
        <taxon>Stramenopiles</taxon>
        <taxon>Ochrophyta</taxon>
        <taxon>Bacillariophyta</taxon>
        <taxon>Bacillariophyceae</taxon>
        <taxon>Bacillariophycidae</taxon>
        <taxon>Bacillariales</taxon>
        <taxon>Bacillariaceae</taxon>
        <taxon>Cylindrotheca</taxon>
    </lineage>
</organism>
<dbReference type="Proteomes" id="UP001295423">
    <property type="component" value="Unassembled WGS sequence"/>
</dbReference>
<proteinExistence type="predicted"/>
<sequence length="67" mass="7593">MAEVIIIAIVLSRYFTSFYSKPTHRRSSLIHLFGGQAKAQKRRIASFGALLPGLGVRRFQIIEEVMD</sequence>
<reference evidence="1" key="1">
    <citation type="submission" date="2023-08" db="EMBL/GenBank/DDBJ databases">
        <authorList>
            <person name="Audoor S."/>
            <person name="Bilcke G."/>
        </authorList>
    </citation>
    <scope>NUCLEOTIDE SEQUENCE</scope>
</reference>
<protein>
    <submittedName>
        <fullName evidence="1">Uncharacterized protein</fullName>
    </submittedName>
</protein>
<dbReference type="AlphaFoldDB" id="A0AAD2CEB4"/>
<evidence type="ECO:0000313" key="1">
    <source>
        <dbReference type="EMBL" id="CAJ1928628.1"/>
    </source>
</evidence>
<keyword evidence="2" id="KW-1185">Reference proteome</keyword>
<accession>A0AAD2CEB4</accession>